<dbReference type="PANTHER" id="PTHR32027">
    <property type="entry name" value="CYTOSINE DEAMINASE"/>
    <property type="match status" value="1"/>
</dbReference>
<sequence length="449" mass="47692">MKSLAAELERAAGAYVLSGARVPVALLPAELAGLGDGQGLADVDLAVEGGRLSAVAPARTLQGAAGPDLAGRQVWPAFHDLHTHLDKTHTLARAPNADGTLPGAVKAVMADHARWRPGELDARADFALRCAWAHGTAGLRTHLDAAGPQARMAWDTMLALRERWRSRVRVQMVAMAPMETYLGDGAEDFVRRVAETGGVLGGVTRMPGLPPPAARQRLGLALDALLDWAVRYGLDVDLHVDESCEPEADSLLEVARRTQARGLGGRVVCGHCCSLAVQADETRERVLDACRDAGLAIVSLPLVNLFLQDRAPGRTPRLRGLPPLQEISARGIAVALSSDNCADAFHAYGDYDMLEVFREAVRNGHLDSHAGDWSASVTATPAALMRQGGSGRLEPGEMADFVIFDAGGISRLLARPQSDRLVVREGRLLAVSPPSFDELDAALARAGTE</sequence>
<dbReference type="InterPro" id="IPR052349">
    <property type="entry name" value="Metallo-hydrolase_Enzymes"/>
</dbReference>
<dbReference type="Pfam" id="PF07969">
    <property type="entry name" value="Amidohydro_3"/>
    <property type="match status" value="1"/>
</dbReference>
<accession>A0A4V2F439</accession>
<dbReference type="InterPro" id="IPR032466">
    <property type="entry name" value="Metal_Hydrolase"/>
</dbReference>
<evidence type="ECO:0000313" key="3">
    <source>
        <dbReference type="Proteomes" id="UP000292445"/>
    </source>
</evidence>
<dbReference type="Proteomes" id="UP000292445">
    <property type="component" value="Unassembled WGS sequence"/>
</dbReference>
<dbReference type="GO" id="GO:0035888">
    <property type="term" value="F:isoguanine deaminase activity"/>
    <property type="evidence" value="ECO:0007669"/>
    <property type="project" value="TreeGrafter"/>
</dbReference>
<proteinExistence type="predicted"/>
<feature type="domain" description="Amidohydrolase 3" evidence="1">
    <location>
        <begin position="221"/>
        <end position="427"/>
    </location>
</feature>
<dbReference type="RefSeq" id="WP_207221942.1">
    <property type="nucleotide sequence ID" value="NZ_SGXC01000001.1"/>
</dbReference>
<dbReference type="InterPro" id="IPR011059">
    <property type="entry name" value="Metal-dep_hydrolase_composite"/>
</dbReference>
<gene>
    <name evidence="2" type="ORF">EV675_2307</name>
</gene>
<dbReference type="GO" id="GO:0006209">
    <property type="term" value="P:cytosine catabolic process"/>
    <property type="evidence" value="ECO:0007669"/>
    <property type="project" value="TreeGrafter"/>
</dbReference>
<dbReference type="SUPFAM" id="SSF51556">
    <property type="entry name" value="Metallo-dependent hydrolases"/>
    <property type="match status" value="1"/>
</dbReference>
<keyword evidence="3" id="KW-1185">Reference proteome</keyword>
<name>A0A4V2F439_9BURK</name>
<evidence type="ECO:0000259" key="1">
    <source>
        <dbReference type="Pfam" id="PF07969"/>
    </source>
</evidence>
<protein>
    <submittedName>
        <fullName evidence="2">Cytosine deaminase</fullName>
    </submittedName>
</protein>
<comment type="caution">
    <text evidence="2">The sequence shown here is derived from an EMBL/GenBank/DDBJ whole genome shotgun (WGS) entry which is preliminary data.</text>
</comment>
<dbReference type="NCBIfam" id="NF005759">
    <property type="entry name" value="PRK07583.1"/>
    <property type="match status" value="1"/>
</dbReference>
<dbReference type="Gene3D" id="2.30.40.10">
    <property type="entry name" value="Urease, subunit C, domain 1"/>
    <property type="match status" value="1"/>
</dbReference>
<dbReference type="InterPro" id="IPR013108">
    <property type="entry name" value="Amidohydro_3"/>
</dbReference>
<dbReference type="PANTHER" id="PTHR32027:SF0">
    <property type="entry name" value="CYTOSINE DEAMINASE"/>
    <property type="match status" value="1"/>
</dbReference>
<dbReference type="EMBL" id="SGXC01000001">
    <property type="protein sequence ID" value="RZS86267.1"/>
    <property type="molecule type" value="Genomic_DNA"/>
</dbReference>
<evidence type="ECO:0000313" key="2">
    <source>
        <dbReference type="EMBL" id="RZS86267.1"/>
    </source>
</evidence>
<dbReference type="GO" id="GO:0004131">
    <property type="term" value="F:cytosine deaminase activity"/>
    <property type="evidence" value="ECO:0007669"/>
    <property type="project" value="TreeGrafter"/>
</dbReference>
<dbReference type="Gene3D" id="3.20.20.140">
    <property type="entry name" value="Metal-dependent hydrolases"/>
    <property type="match status" value="1"/>
</dbReference>
<organism evidence="2 3">
    <name type="scientific">Pigmentiphaga kullae</name>
    <dbReference type="NCBI Taxonomy" id="151784"/>
    <lineage>
        <taxon>Bacteria</taxon>
        <taxon>Pseudomonadati</taxon>
        <taxon>Pseudomonadota</taxon>
        <taxon>Betaproteobacteria</taxon>
        <taxon>Burkholderiales</taxon>
        <taxon>Alcaligenaceae</taxon>
        <taxon>Pigmentiphaga</taxon>
    </lineage>
</organism>
<dbReference type="AlphaFoldDB" id="A0A4V2F439"/>
<reference evidence="2 3" key="1">
    <citation type="submission" date="2019-02" db="EMBL/GenBank/DDBJ databases">
        <title>Genomic Encyclopedia of Type Strains, Phase IV (KMG-IV): sequencing the most valuable type-strain genomes for metagenomic binning, comparative biology and taxonomic classification.</title>
        <authorList>
            <person name="Goeker M."/>
        </authorList>
    </citation>
    <scope>NUCLEOTIDE SEQUENCE [LARGE SCALE GENOMIC DNA]</scope>
    <source>
        <strain evidence="2 3">K24</strain>
    </source>
</reference>
<dbReference type="SUPFAM" id="SSF51338">
    <property type="entry name" value="Composite domain of metallo-dependent hydrolases"/>
    <property type="match status" value="1"/>
</dbReference>